<evidence type="ECO:0000256" key="1">
    <source>
        <dbReference type="SAM" id="Phobius"/>
    </source>
</evidence>
<keyword evidence="1" id="KW-0812">Transmembrane</keyword>
<evidence type="ECO:0000313" key="2">
    <source>
        <dbReference type="EMBL" id="MFH6598269.1"/>
    </source>
</evidence>
<gene>
    <name evidence="2" type="ORF">ACEVAQ_06050</name>
</gene>
<comment type="caution">
    <text evidence="2">The sequence shown here is derived from an EMBL/GenBank/DDBJ whole genome shotgun (WGS) entry which is preliminary data.</text>
</comment>
<dbReference type="RefSeq" id="WP_395272434.1">
    <property type="nucleotide sequence ID" value="NZ_JBHEGD010000001.1"/>
</dbReference>
<reference evidence="2 3" key="1">
    <citation type="submission" date="2024-09" db="EMBL/GenBank/DDBJ databases">
        <title>Elucidation of the Bokeelamides from Bacteria Associated with Moon Snail Egg Collars.</title>
        <authorList>
            <person name="Campbell R."/>
            <person name="Piedl K."/>
            <person name="Mevers E."/>
        </authorList>
    </citation>
    <scope>NUCLEOTIDE SEQUENCE [LARGE SCALE GENOMIC DNA]</scope>
    <source>
        <strain evidence="2 3">EM133</strain>
    </source>
</reference>
<dbReference type="Pfam" id="PF11286">
    <property type="entry name" value="DUF3087"/>
    <property type="match status" value="1"/>
</dbReference>
<organism evidence="2 3">
    <name type="scientific">Ectopseudomonas khazarica</name>
    <dbReference type="NCBI Taxonomy" id="2502979"/>
    <lineage>
        <taxon>Bacteria</taxon>
        <taxon>Pseudomonadati</taxon>
        <taxon>Pseudomonadota</taxon>
        <taxon>Gammaproteobacteria</taxon>
        <taxon>Pseudomonadales</taxon>
        <taxon>Pseudomonadaceae</taxon>
        <taxon>Ectopseudomonas</taxon>
    </lineage>
</organism>
<feature type="transmembrane region" description="Helical" evidence="1">
    <location>
        <begin position="51"/>
        <end position="69"/>
    </location>
</feature>
<sequence>MFEITPISPEHYRQQTRRSTALVALIFVALAMLLATLSVQLFGEPGGADNFRWNLLGVALGFVLTVVLVRQQFWHREWMAAAVYGWRLKRSLMRITNVMHHVRAGVAQGDETAMKLLRFYHLGVTQMHQLDGNSSELSQMVHEIDAHRDVMQQRGLELEQTRLDPAWLEQVKGIQ</sequence>
<keyword evidence="1" id="KW-0472">Membrane</keyword>
<name>A0ABW7MC08_9GAMM</name>
<dbReference type="InterPro" id="IPR021438">
    <property type="entry name" value="DUF3087"/>
</dbReference>
<feature type="transmembrane region" description="Helical" evidence="1">
    <location>
        <begin position="21"/>
        <end position="39"/>
    </location>
</feature>
<keyword evidence="3" id="KW-1185">Reference proteome</keyword>
<keyword evidence="1" id="KW-1133">Transmembrane helix</keyword>
<evidence type="ECO:0000313" key="3">
    <source>
        <dbReference type="Proteomes" id="UP001609932"/>
    </source>
</evidence>
<accession>A0ABW7MC08</accession>
<dbReference type="EMBL" id="JBHEGD010000001">
    <property type="protein sequence ID" value="MFH6598269.1"/>
    <property type="molecule type" value="Genomic_DNA"/>
</dbReference>
<dbReference type="Proteomes" id="UP001609932">
    <property type="component" value="Unassembled WGS sequence"/>
</dbReference>
<proteinExistence type="predicted"/>
<protein>
    <submittedName>
        <fullName evidence="2">DUF3087 domain-containing protein</fullName>
    </submittedName>
</protein>